<protein>
    <recommendedName>
        <fullName evidence="4">Retrotransposon gag domain-containing protein</fullName>
    </recommendedName>
</protein>
<evidence type="ECO:0008006" key="4">
    <source>
        <dbReference type="Google" id="ProtNLM"/>
    </source>
</evidence>
<feature type="compositionally biased region" description="Basic and acidic residues" evidence="1">
    <location>
        <begin position="157"/>
        <end position="168"/>
    </location>
</feature>
<keyword evidence="3" id="KW-1185">Reference proteome</keyword>
<dbReference type="Proteomes" id="UP001472677">
    <property type="component" value="Unassembled WGS sequence"/>
</dbReference>
<dbReference type="Pfam" id="PF14223">
    <property type="entry name" value="Retrotran_gag_2"/>
    <property type="match status" value="1"/>
</dbReference>
<proteinExistence type="predicted"/>
<gene>
    <name evidence="2" type="ORF">V6N12_013019</name>
</gene>
<evidence type="ECO:0000313" key="3">
    <source>
        <dbReference type="Proteomes" id="UP001472677"/>
    </source>
</evidence>
<organism evidence="2 3">
    <name type="scientific">Hibiscus sabdariffa</name>
    <name type="common">roselle</name>
    <dbReference type="NCBI Taxonomy" id="183260"/>
    <lineage>
        <taxon>Eukaryota</taxon>
        <taxon>Viridiplantae</taxon>
        <taxon>Streptophyta</taxon>
        <taxon>Embryophyta</taxon>
        <taxon>Tracheophyta</taxon>
        <taxon>Spermatophyta</taxon>
        <taxon>Magnoliopsida</taxon>
        <taxon>eudicotyledons</taxon>
        <taxon>Gunneridae</taxon>
        <taxon>Pentapetalae</taxon>
        <taxon>rosids</taxon>
        <taxon>malvids</taxon>
        <taxon>Malvales</taxon>
        <taxon>Malvaceae</taxon>
        <taxon>Malvoideae</taxon>
        <taxon>Hibiscus</taxon>
    </lineage>
</organism>
<name>A0ABR2EHL2_9ROSI</name>
<evidence type="ECO:0000313" key="2">
    <source>
        <dbReference type="EMBL" id="KAK8560219.1"/>
    </source>
</evidence>
<sequence>MEAYLQGRDLWHIVDGVDVEILADTHANVGPQRKWKIKCGKALFSLRTSISKEFIGHVRNINFPKEVWDNLEMIFSKKNTSRLQLLENELEMVTQEGMSISEYFLKVKYICIKISELDPDEKISEARLRRNFKAALLDSSENLKLSIQADEQALHNVESKYQESDRPPSPRRNTLRRKCGDSVSKRPLREKRQPIHLKDYEVQLNQCNITSCFFVGAPHKEPECYEKAKGNLEWEATMRDEI</sequence>
<evidence type="ECO:0000256" key="1">
    <source>
        <dbReference type="SAM" id="MobiDB-lite"/>
    </source>
</evidence>
<accession>A0ABR2EHL2</accession>
<dbReference type="PANTHER" id="PTHR47481">
    <property type="match status" value="1"/>
</dbReference>
<comment type="caution">
    <text evidence="2">The sequence shown here is derived from an EMBL/GenBank/DDBJ whole genome shotgun (WGS) entry which is preliminary data.</text>
</comment>
<feature type="region of interest" description="Disordered" evidence="1">
    <location>
        <begin position="157"/>
        <end position="183"/>
    </location>
</feature>
<dbReference type="PANTHER" id="PTHR47481:SF36">
    <property type="entry name" value="CCHC-TYPE DOMAIN-CONTAINING PROTEIN"/>
    <property type="match status" value="1"/>
</dbReference>
<reference evidence="2 3" key="1">
    <citation type="journal article" date="2024" name="G3 (Bethesda)">
        <title>Genome assembly of Hibiscus sabdariffa L. provides insights into metabolisms of medicinal natural products.</title>
        <authorList>
            <person name="Kim T."/>
        </authorList>
    </citation>
    <scope>NUCLEOTIDE SEQUENCE [LARGE SCALE GENOMIC DNA]</scope>
    <source>
        <strain evidence="2">TK-2024</strain>
        <tissue evidence="2">Old leaves</tissue>
    </source>
</reference>
<dbReference type="EMBL" id="JBBPBM010000014">
    <property type="protein sequence ID" value="KAK8560219.1"/>
    <property type="molecule type" value="Genomic_DNA"/>
</dbReference>